<dbReference type="PANTHER" id="PTHR34299:SF1">
    <property type="entry name" value="DIACYLGLYCEROL KINASE"/>
    <property type="match status" value="1"/>
</dbReference>
<evidence type="ECO:0000256" key="6">
    <source>
        <dbReference type="ARBA" id="ARBA00022516"/>
    </source>
</evidence>
<evidence type="ECO:0000313" key="26">
    <source>
        <dbReference type="Proteomes" id="UP000321822"/>
    </source>
</evidence>
<evidence type="ECO:0000256" key="7">
    <source>
        <dbReference type="ARBA" id="ARBA00022519"/>
    </source>
</evidence>
<evidence type="ECO:0000256" key="11">
    <source>
        <dbReference type="ARBA" id="ARBA00022741"/>
    </source>
</evidence>
<comment type="cofactor">
    <cofactor evidence="23">
        <name>Mg(2+)</name>
        <dbReference type="ChEBI" id="CHEBI:18420"/>
    </cofactor>
    <text evidence="23">Mn(2+), Zn(2+), Cd(2+) and Co(2+) support activity to lesser extents.</text>
</comment>
<comment type="subcellular location">
    <subcellularLocation>
        <location evidence="1 24">Cell inner membrane</location>
        <topology evidence="1 24">Multi-pass membrane protein</topology>
    </subcellularLocation>
</comment>
<dbReference type="EC" id="2.7.1.107" evidence="3 24"/>
<dbReference type="Gene3D" id="1.10.287.3610">
    <property type="match status" value="1"/>
</dbReference>
<keyword evidence="12 24" id="KW-0418">Kinase</keyword>
<protein>
    <recommendedName>
        <fullName evidence="4 24">Diacylglycerol kinase</fullName>
        <ecNumber evidence="3 24">2.7.1.107</ecNumber>
    </recommendedName>
</protein>
<keyword evidence="11 22" id="KW-0547">Nucleotide-binding</keyword>
<proteinExistence type="inferred from homology"/>
<dbReference type="GO" id="GO:0006654">
    <property type="term" value="P:phosphatidic acid biosynthetic process"/>
    <property type="evidence" value="ECO:0007669"/>
    <property type="project" value="InterPro"/>
</dbReference>
<sequence>MNYQGKATGLKRVYLATGHSLRAFKWLIKNEAAFKQETVLSVVLFIFTFFLNISLTEQITLWLALILVLFAEVVNTAIEAVVDRVGLEHHPLSGLAKDLGSLAVMLSLIAAILIWLKALVL</sequence>
<dbReference type="RefSeq" id="WP_146781861.1">
    <property type="nucleotide sequence ID" value="NZ_VOLT01000001.1"/>
</dbReference>
<evidence type="ECO:0000256" key="8">
    <source>
        <dbReference type="ARBA" id="ARBA00022679"/>
    </source>
</evidence>
<evidence type="ECO:0000256" key="18">
    <source>
        <dbReference type="ARBA" id="ARBA00023209"/>
    </source>
</evidence>
<keyword evidence="8 24" id="KW-0808">Transferase</keyword>
<evidence type="ECO:0000256" key="3">
    <source>
        <dbReference type="ARBA" id="ARBA00012133"/>
    </source>
</evidence>
<dbReference type="GO" id="GO:0005886">
    <property type="term" value="C:plasma membrane"/>
    <property type="evidence" value="ECO:0007669"/>
    <property type="project" value="UniProtKB-SubCell"/>
</dbReference>
<keyword evidence="6" id="KW-0444">Lipid biosynthesis</keyword>
<keyword evidence="18" id="KW-0594">Phospholipid biosynthesis</keyword>
<keyword evidence="13 22" id="KW-0067">ATP-binding</keyword>
<feature type="binding site" evidence="21">
    <location>
        <position position="72"/>
    </location>
    <ligand>
        <name>substrate</name>
    </ligand>
</feature>
<evidence type="ECO:0000256" key="24">
    <source>
        <dbReference type="RuleBase" id="RU363065"/>
    </source>
</evidence>
<keyword evidence="7 24" id="KW-0997">Cell inner membrane</keyword>
<evidence type="ECO:0000256" key="21">
    <source>
        <dbReference type="PIRSR" id="PIRSR600829-2"/>
    </source>
</evidence>
<feature type="binding site" evidence="22">
    <location>
        <position position="31"/>
    </location>
    <ligand>
        <name>ATP</name>
        <dbReference type="ChEBI" id="CHEBI:30616"/>
    </ligand>
</feature>
<evidence type="ECO:0000256" key="16">
    <source>
        <dbReference type="ARBA" id="ARBA00023098"/>
    </source>
</evidence>
<evidence type="ECO:0000256" key="10">
    <source>
        <dbReference type="ARBA" id="ARBA00022723"/>
    </source>
</evidence>
<dbReference type="InterPro" id="IPR033718">
    <property type="entry name" value="DAGK_prok"/>
</dbReference>
<feature type="binding site" evidence="22">
    <location>
        <position position="79"/>
    </location>
    <ligand>
        <name>ATP</name>
        <dbReference type="ChEBI" id="CHEBI:30616"/>
    </ligand>
</feature>
<organism evidence="25 26">
    <name type="scientific">Colwellia demingiae</name>
    <dbReference type="NCBI Taxonomy" id="89401"/>
    <lineage>
        <taxon>Bacteria</taxon>
        <taxon>Pseudomonadati</taxon>
        <taxon>Pseudomonadota</taxon>
        <taxon>Gammaproteobacteria</taxon>
        <taxon>Alteromonadales</taxon>
        <taxon>Colwelliaceae</taxon>
        <taxon>Colwellia</taxon>
    </lineage>
</organism>
<comment type="caution">
    <text evidence="25">The sequence shown here is derived from an EMBL/GenBank/DDBJ whole genome shotgun (WGS) entry which is preliminary data.</text>
</comment>
<evidence type="ECO:0000256" key="22">
    <source>
        <dbReference type="PIRSR" id="PIRSR600829-3"/>
    </source>
</evidence>
<reference evidence="25 26" key="1">
    <citation type="submission" date="2019-07" db="EMBL/GenBank/DDBJ databases">
        <title>Genomes of sea-ice associated Colwellia species.</title>
        <authorList>
            <person name="Bowman J.P."/>
        </authorList>
    </citation>
    <scope>NUCLEOTIDE SEQUENCE [LARGE SCALE GENOMIC DNA]</scope>
    <source>
        <strain evidence="25 26">ACAM 459</strain>
    </source>
</reference>
<dbReference type="InterPro" id="IPR036945">
    <property type="entry name" value="DAGK_sf"/>
</dbReference>
<feature type="binding site" evidence="23">
    <location>
        <position position="79"/>
    </location>
    <ligand>
        <name>a divalent metal cation</name>
        <dbReference type="ChEBI" id="CHEBI:60240"/>
    </ligand>
</feature>
<evidence type="ECO:0000256" key="19">
    <source>
        <dbReference type="ARBA" id="ARBA00023264"/>
    </source>
</evidence>
<evidence type="ECO:0000256" key="9">
    <source>
        <dbReference type="ARBA" id="ARBA00022692"/>
    </source>
</evidence>
<feature type="binding site" evidence="22">
    <location>
        <position position="12"/>
    </location>
    <ligand>
        <name>ATP</name>
        <dbReference type="ChEBI" id="CHEBI:30616"/>
    </ligand>
</feature>
<evidence type="ECO:0000256" key="4">
    <source>
        <dbReference type="ARBA" id="ARBA00017575"/>
    </source>
</evidence>
<comment type="function">
    <text evidence="24">Catalyzes the ATP-dependent phosphorylation of sn-l,2-diacylglycerol (DAG) to phosphatidic acid. Involved in the recycling of diacylglycerol produced as a by-product during membrane-derived oligosaccharide (MDO) biosynthesis.</text>
</comment>
<feature type="binding site" evidence="21">
    <location>
        <position position="12"/>
    </location>
    <ligand>
        <name>substrate</name>
    </ligand>
</feature>
<evidence type="ECO:0000256" key="5">
    <source>
        <dbReference type="ARBA" id="ARBA00022475"/>
    </source>
</evidence>
<feature type="binding site" evidence="21">
    <location>
        <begin position="33"/>
        <end position="37"/>
    </location>
    <ligand>
        <name>substrate</name>
    </ligand>
</feature>
<feature type="active site" description="Proton acceptor" evidence="20">
    <location>
        <position position="72"/>
    </location>
</feature>
<dbReference type="GO" id="GO:0005524">
    <property type="term" value="F:ATP binding"/>
    <property type="evidence" value="ECO:0007669"/>
    <property type="project" value="UniProtKB-KW"/>
</dbReference>
<keyword evidence="16 24" id="KW-0443">Lipid metabolism</keyword>
<keyword evidence="26" id="KW-1185">Reference proteome</keyword>
<gene>
    <name evidence="25" type="ORF">ESZ36_00145</name>
</gene>
<feature type="transmembrane region" description="Helical" evidence="24">
    <location>
        <begin position="99"/>
        <end position="120"/>
    </location>
</feature>
<comment type="catalytic activity">
    <reaction evidence="24">
        <text>a 1,2-diacyl-sn-glycerol + ATP = a 1,2-diacyl-sn-glycero-3-phosphate + ADP + H(+)</text>
        <dbReference type="Rhea" id="RHEA:10272"/>
        <dbReference type="ChEBI" id="CHEBI:15378"/>
        <dbReference type="ChEBI" id="CHEBI:17815"/>
        <dbReference type="ChEBI" id="CHEBI:30616"/>
        <dbReference type="ChEBI" id="CHEBI:58608"/>
        <dbReference type="ChEBI" id="CHEBI:456216"/>
        <dbReference type="EC" id="2.7.1.107"/>
    </reaction>
</comment>
<dbReference type="InterPro" id="IPR000829">
    <property type="entry name" value="DAGK"/>
</dbReference>
<accession>A0A5C6QRF4</accession>
<dbReference type="PROSITE" id="PS01069">
    <property type="entry name" value="DAGK_PROKAR"/>
    <property type="match status" value="1"/>
</dbReference>
<name>A0A5C6QRF4_9GAMM</name>
<feature type="transmembrane region" description="Helical" evidence="24">
    <location>
        <begin position="38"/>
        <end position="55"/>
    </location>
</feature>
<evidence type="ECO:0000256" key="2">
    <source>
        <dbReference type="ARBA" id="ARBA00005967"/>
    </source>
</evidence>
<evidence type="ECO:0000256" key="1">
    <source>
        <dbReference type="ARBA" id="ARBA00004429"/>
    </source>
</evidence>
<evidence type="ECO:0000256" key="23">
    <source>
        <dbReference type="PIRSR" id="PIRSR600829-4"/>
    </source>
</evidence>
<dbReference type="GO" id="GO:0004143">
    <property type="term" value="F:ATP-dependent diacylglycerol kinase activity"/>
    <property type="evidence" value="ECO:0007669"/>
    <property type="project" value="UniProtKB-EC"/>
</dbReference>
<keyword evidence="19 24" id="KW-1208">Phospholipid metabolism</keyword>
<keyword evidence="17 24" id="KW-0472">Membrane</keyword>
<dbReference type="AlphaFoldDB" id="A0A5C6QRF4"/>
<keyword evidence="14 23" id="KW-0460">Magnesium</keyword>
<evidence type="ECO:0000256" key="20">
    <source>
        <dbReference type="PIRSR" id="PIRSR600829-1"/>
    </source>
</evidence>
<feature type="binding site" evidence="22">
    <location>
        <begin position="88"/>
        <end position="90"/>
    </location>
    <ligand>
        <name>ATP</name>
        <dbReference type="ChEBI" id="CHEBI:30616"/>
    </ligand>
</feature>
<feature type="transmembrane region" description="Helical" evidence="24">
    <location>
        <begin position="61"/>
        <end position="78"/>
    </location>
</feature>
<dbReference type="Proteomes" id="UP000321822">
    <property type="component" value="Unassembled WGS sequence"/>
</dbReference>
<dbReference type="Pfam" id="PF01219">
    <property type="entry name" value="DAGK_prokar"/>
    <property type="match status" value="1"/>
</dbReference>
<keyword evidence="15 24" id="KW-1133">Transmembrane helix</keyword>
<keyword evidence="10 23" id="KW-0479">Metal-binding</keyword>
<dbReference type="OrthoDB" id="9796011at2"/>
<dbReference type="GO" id="GO:0046872">
    <property type="term" value="F:metal ion binding"/>
    <property type="evidence" value="ECO:0007669"/>
    <property type="project" value="UniProtKB-KW"/>
</dbReference>
<comment type="similarity">
    <text evidence="2 24">Belongs to the bacterial diacylglycerol kinase family.</text>
</comment>
<evidence type="ECO:0000256" key="13">
    <source>
        <dbReference type="ARBA" id="ARBA00022840"/>
    </source>
</evidence>
<evidence type="ECO:0000256" key="12">
    <source>
        <dbReference type="ARBA" id="ARBA00022777"/>
    </source>
</evidence>
<feature type="binding site" evidence="23">
    <location>
        <position position="31"/>
    </location>
    <ligand>
        <name>a divalent metal cation</name>
        <dbReference type="ChEBI" id="CHEBI:60240"/>
    </ligand>
</feature>
<evidence type="ECO:0000313" key="25">
    <source>
        <dbReference type="EMBL" id="TWX71685.1"/>
    </source>
</evidence>
<evidence type="ECO:0000256" key="14">
    <source>
        <dbReference type="ARBA" id="ARBA00022842"/>
    </source>
</evidence>
<keyword evidence="9 24" id="KW-0812">Transmembrane</keyword>
<feature type="binding site" evidence="22">
    <location>
        <begin position="97"/>
        <end position="98"/>
    </location>
    <ligand>
        <name>ATP</name>
        <dbReference type="ChEBI" id="CHEBI:30616"/>
    </ligand>
</feature>
<dbReference type="PANTHER" id="PTHR34299">
    <property type="entry name" value="DIACYLGLYCEROL KINASE"/>
    <property type="match status" value="1"/>
</dbReference>
<evidence type="ECO:0000256" key="15">
    <source>
        <dbReference type="ARBA" id="ARBA00022989"/>
    </source>
</evidence>
<dbReference type="CDD" id="cd14264">
    <property type="entry name" value="DAGK_IM"/>
    <property type="match status" value="1"/>
</dbReference>
<evidence type="ECO:0000256" key="17">
    <source>
        <dbReference type="ARBA" id="ARBA00023136"/>
    </source>
</evidence>
<keyword evidence="5" id="KW-1003">Cell membrane</keyword>
<feature type="binding site" evidence="21">
    <location>
        <position position="101"/>
    </location>
    <ligand>
        <name>substrate</name>
    </ligand>
</feature>
<dbReference type="EMBL" id="VOLT01000001">
    <property type="protein sequence ID" value="TWX71685.1"/>
    <property type="molecule type" value="Genomic_DNA"/>
</dbReference>